<reference evidence="2 3" key="2">
    <citation type="submission" date="2017-02" db="EMBL/GenBank/DDBJ databases">
        <title>A genome survey and senescence transcriptome analysis in Lentinula edodes.</title>
        <authorList>
            <person name="Sakamoto Y."/>
            <person name="Nakade K."/>
            <person name="Sato S."/>
            <person name="Yoshida Y."/>
            <person name="Miyazaki K."/>
            <person name="Natsume S."/>
            <person name="Konno N."/>
        </authorList>
    </citation>
    <scope>NUCLEOTIDE SEQUENCE [LARGE SCALE GENOMIC DNA]</scope>
    <source>
        <strain evidence="2 3">NBRC 111202</strain>
    </source>
</reference>
<dbReference type="EMBL" id="BDGU01000045">
    <property type="protein sequence ID" value="GAW00921.1"/>
    <property type="molecule type" value="Genomic_DNA"/>
</dbReference>
<feature type="compositionally biased region" description="Acidic residues" evidence="1">
    <location>
        <begin position="89"/>
        <end position="105"/>
    </location>
</feature>
<accession>A0A1Q3E188</accession>
<sequence>MFTSGVLDLLRSAPAGKEYFVVIEGAVPGVYNHRFKLMCVGLAWRGGTVILVNGPRENADSLFQQWDSNGETHVLPADGPPRSSASDIESSESGEDSGDVDDDGANEVPATNKGSFPLCIIDSDDE</sequence>
<evidence type="ECO:0000313" key="2">
    <source>
        <dbReference type="EMBL" id="GAW00921.1"/>
    </source>
</evidence>
<evidence type="ECO:0000313" key="3">
    <source>
        <dbReference type="Proteomes" id="UP000188533"/>
    </source>
</evidence>
<comment type="caution">
    <text evidence="2">The sequence shown here is derived from an EMBL/GenBank/DDBJ whole genome shotgun (WGS) entry which is preliminary data.</text>
</comment>
<dbReference type="AlphaFoldDB" id="A0A1Q3E188"/>
<organism evidence="2 3">
    <name type="scientific">Lentinula edodes</name>
    <name type="common">Shiitake mushroom</name>
    <name type="synonym">Lentinus edodes</name>
    <dbReference type="NCBI Taxonomy" id="5353"/>
    <lineage>
        <taxon>Eukaryota</taxon>
        <taxon>Fungi</taxon>
        <taxon>Dikarya</taxon>
        <taxon>Basidiomycota</taxon>
        <taxon>Agaricomycotina</taxon>
        <taxon>Agaricomycetes</taxon>
        <taxon>Agaricomycetidae</taxon>
        <taxon>Agaricales</taxon>
        <taxon>Marasmiineae</taxon>
        <taxon>Omphalotaceae</taxon>
        <taxon>Lentinula</taxon>
    </lineage>
</organism>
<reference evidence="2 3" key="1">
    <citation type="submission" date="2016-08" db="EMBL/GenBank/DDBJ databases">
        <authorList>
            <consortium name="Lentinula edodes genome sequencing consortium"/>
            <person name="Sakamoto Y."/>
            <person name="Nakade K."/>
            <person name="Sato S."/>
            <person name="Yoshida Y."/>
            <person name="Miyazaki K."/>
            <person name="Natsume S."/>
            <person name="Konno N."/>
        </authorList>
    </citation>
    <scope>NUCLEOTIDE SEQUENCE [LARGE SCALE GENOMIC DNA]</scope>
    <source>
        <strain evidence="2 3">NBRC 111202</strain>
    </source>
</reference>
<feature type="region of interest" description="Disordered" evidence="1">
    <location>
        <begin position="67"/>
        <end position="126"/>
    </location>
</feature>
<evidence type="ECO:0000256" key="1">
    <source>
        <dbReference type="SAM" id="MobiDB-lite"/>
    </source>
</evidence>
<keyword evidence="3" id="KW-1185">Reference proteome</keyword>
<gene>
    <name evidence="2" type="ORF">LENED_002480</name>
</gene>
<name>A0A1Q3E188_LENED</name>
<protein>
    <submittedName>
        <fullName evidence="2">Uncharacterized protein</fullName>
    </submittedName>
</protein>
<dbReference type="Proteomes" id="UP000188533">
    <property type="component" value="Unassembled WGS sequence"/>
</dbReference>
<proteinExistence type="predicted"/>